<accession>A0A0A8YN38</accession>
<organism evidence="2">
    <name type="scientific">Arundo donax</name>
    <name type="common">Giant reed</name>
    <name type="synonym">Donax arundinaceus</name>
    <dbReference type="NCBI Taxonomy" id="35708"/>
    <lineage>
        <taxon>Eukaryota</taxon>
        <taxon>Viridiplantae</taxon>
        <taxon>Streptophyta</taxon>
        <taxon>Embryophyta</taxon>
        <taxon>Tracheophyta</taxon>
        <taxon>Spermatophyta</taxon>
        <taxon>Magnoliopsida</taxon>
        <taxon>Liliopsida</taxon>
        <taxon>Poales</taxon>
        <taxon>Poaceae</taxon>
        <taxon>PACMAD clade</taxon>
        <taxon>Arundinoideae</taxon>
        <taxon>Arundineae</taxon>
        <taxon>Arundo</taxon>
    </lineage>
</organism>
<dbReference type="EMBL" id="GBRH01273868">
    <property type="protein sequence ID" value="JAD24027.1"/>
    <property type="molecule type" value="Transcribed_RNA"/>
</dbReference>
<feature type="region of interest" description="Disordered" evidence="1">
    <location>
        <begin position="16"/>
        <end position="39"/>
    </location>
</feature>
<feature type="region of interest" description="Disordered" evidence="1">
    <location>
        <begin position="132"/>
        <end position="168"/>
    </location>
</feature>
<evidence type="ECO:0000256" key="1">
    <source>
        <dbReference type="SAM" id="MobiDB-lite"/>
    </source>
</evidence>
<feature type="region of interest" description="Disordered" evidence="1">
    <location>
        <begin position="61"/>
        <end position="94"/>
    </location>
</feature>
<dbReference type="AlphaFoldDB" id="A0A0A8YN38"/>
<protein>
    <submittedName>
        <fullName evidence="2">Uncharacterized protein</fullName>
    </submittedName>
</protein>
<proteinExistence type="predicted"/>
<sequence>MAGRACVAAVHQAVARSSRWPGGARGPRAAAAGDPGRRRWRRRRVLQSCVLEAAILRRRRKEEPGSTLPRPNLAPELRSTMERPPLPSASPKNVRRGLGEGVHGLVRHAKVKPLVRWPLGRGADERRRIAHVDGGSASSQNGSGIGGGGSASFHDGSGVGGGGSVSSHDDGGCGVTRHGGFFSRVDSGGGDGSACFVYCGPCGGGGGARWPQLGGRRGCRGGAEAVRSQGAAQRRGVGKAARGVVRHVSRELRDGMAVGSAAARRRHGIRELRGGGKVGRRDGSCVQLSAGDFGLHGGDEDADARRR</sequence>
<reference evidence="2" key="1">
    <citation type="submission" date="2014-09" db="EMBL/GenBank/DDBJ databases">
        <authorList>
            <person name="Magalhaes I.L.F."/>
            <person name="Oliveira U."/>
            <person name="Santos F.R."/>
            <person name="Vidigal T.H.D.A."/>
            <person name="Brescovit A.D."/>
            <person name="Santos A.J."/>
        </authorList>
    </citation>
    <scope>NUCLEOTIDE SEQUENCE</scope>
    <source>
        <tissue evidence="2">Shoot tissue taken approximately 20 cm above the soil surface</tissue>
    </source>
</reference>
<evidence type="ECO:0000313" key="2">
    <source>
        <dbReference type="EMBL" id="JAD24027.1"/>
    </source>
</evidence>
<name>A0A0A8YN38_ARUDO</name>
<reference evidence="2" key="2">
    <citation type="journal article" date="2015" name="Data Brief">
        <title>Shoot transcriptome of the giant reed, Arundo donax.</title>
        <authorList>
            <person name="Barrero R.A."/>
            <person name="Guerrero F.D."/>
            <person name="Moolhuijzen P."/>
            <person name="Goolsby J.A."/>
            <person name="Tidwell J."/>
            <person name="Bellgard S.E."/>
            <person name="Bellgard M.I."/>
        </authorList>
    </citation>
    <scope>NUCLEOTIDE SEQUENCE</scope>
    <source>
        <tissue evidence="2">Shoot tissue taken approximately 20 cm above the soil surface</tissue>
    </source>
</reference>
<feature type="compositionally biased region" description="Low complexity" evidence="1">
    <location>
        <begin position="16"/>
        <end position="34"/>
    </location>
</feature>